<feature type="transmembrane region" description="Helical" evidence="9">
    <location>
        <begin position="54"/>
        <end position="71"/>
    </location>
</feature>
<dbReference type="AlphaFoldDB" id="A0A0C1N6F7"/>
<dbReference type="InterPro" id="IPR011712">
    <property type="entry name" value="Sig_transdc_His_kin_sub3_dim/P"/>
</dbReference>
<dbReference type="Gene3D" id="3.30.565.10">
    <property type="entry name" value="Histidine kinase-like ATPase, C-terminal domain"/>
    <property type="match status" value="1"/>
</dbReference>
<proteinExistence type="predicted"/>
<keyword evidence="7" id="KW-0067">ATP-binding</keyword>
<feature type="transmembrane region" description="Helical" evidence="9">
    <location>
        <begin position="103"/>
        <end position="120"/>
    </location>
</feature>
<keyword evidence="9" id="KW-1133">Transmembrane helix</keyword>
<feature type="domain" description="Histidine kinase" evidence="10">
    <location>
        <begin position="356"/>
        <end position="439"/>
    </location>
</feature>
<dbReference type="GO" id="GO:0000155">
    <property type="term" value="F:phosphorelay sensor kinase activity"/>
    <property type="evidence" value="ECO:0007669"/>
    <property type="project" value="InterPro"/>
</dbReference>
<name>A0A0C1N6F7_9CYAN</name>
<reference evidence="11" key="1">
    <citation type="journal article" date="2015" name="Genome Announc.">
        <title>Draft Genome Sequence of Tolypothrix boutellei Strain VB521301.</title>
        <authorList>
            <person name="Chandrababunaidu M.M."/>
            <person name="Singh D."/>
            <person name="Sen D."/>
            <person name="Bhan S."/>
            <person name="Das S."/>
            <person name="Gupta A."/>
            <person name="Adhikary S.P."/>
            <person name="Tripathy S."/>
        </authorList>
    </citation>
    <scope>NUCLEOTIDE SEQUENCE</scope>
    <source>
        <strain evidence="11">VB521301</strain>
    </source>
</reference>
<evidence type="ECO:0000313" key="11">
    <source>
        <dbReference type="EMBL" id="KIE08046.1"/>
    </source>
</evidence>
<feature type="transmembrane region" description="Helical" evidence="9">
    <location>
        <begin position="17"/>
        <end position="34"/>
    </location>
</feature>
<dbReference type="PROSITE" id="PS50109">
    <property type="entry name" value="HIS_KIN"/>
    <property type="match status" value="1"/>
</dbReference>
<gene>
    <name evidence="11" type="ORF">DA73_0236470</name>
</gene>
<evidence type="ECO:0000259" key="10">
    <source>
        <dbReference type="PROSITE" id="PS50109"/>
    </source>
</evidence>
<evidence type="ECO:0000256" key="5">
    <source>
        <dbReference type="ARBA" id="ARBA00022741"/>
    </source>
</evidence>
<dbReference type="STRING" id="1479485.DA73_0236470"/>
<keyword evidence="5" id="KW-0547">Nucleotide-binding</keyword>
<dbReference type="GO" id="GO:0016020">
    <property type="term" value="C:membrane"/>
    <property type="evidence" value="ECO:0007669"/>
    <property type="project" value="InterPro"/>
</dbReference>
<keyword evidence="9" id="KW-0812">Transmembrane</keyword>
<evidence type="ECO:0000256" key="8">
    <source>
        <dbReference type="ARBA" id="ARBA00023012"/>
    </source>
</evidence>
<evidence type="ECO:0000256" key="6">
    <source>
        <dbReference type="ARBA" id="ARBA00022777"/>
    </source>
</evidence>
<comment type="catalytic activity">
    <reaction evidence="1">
        <text>ATP + protein L-histidine = ADP + protein N-phospho-L-histidine.</text>
        <dbReference type="EC" id="2.7.13.3"/>
    </reaction>
</comment>
<evidence type="ECO:0000256" key="1">
    <source>
        <dbReference type="ARBA" id="ARBA00000085"/>
    </source>
</evidence>
<dbReference type="EMBL" id="JHEG02000059">
    <property type="protein sequence ID" value="KIE08046.1"/>
    <property type="molecule type" value="Genomic_DNA"/>
</dbReference>
<dbReference type="Pfam" id="PF02518">
    <property type="entry name" value="HATPase_c"/>
    <property type="match status" value="1"/>
</dbReference>
<dbReference type="InterPro" id="IPR050482">
    <property type="entry name" value="Sensor_HK_TwoCompSys"/>
</dbReference>
<evidence type="ECO:0000256" key="9">
    <source>
        <dbReference type="SAM" id="Phobius"/>
    </source>
</evidence>
<dbReference type="CDD" id="cd16917">
    <property type="entry name" value="HATPase_UhpB-NarQ-NarX-like"/>
    <property type="match status" value="1"/>
</dbReference>
<keyword evidence="6 11" id="KW-0418">Kinase</keyword>
<keyword evidence="8" id="KW-0902">Two-component regulatory system</keyword>
<evidence type="ECO:0000256" key="3">
    <source>
        <dbReference type="ARBA" id="ARBA00022553"/>
    </source>
</evidence>
<dbReference type="SUPFAM" id="SSF55874">
    <property type="entry name" value="ATPase domain of HSP90 chaperone/DNA topoisomerase II/histidine kinase"/>
    <property type="match status" value="1"/>
</dbReference>
<dbReference type="GO" id="GO:0005524">
    <property type="term" value="F:ATP binding"/>
    <property type="evidence" value="ECO:0007669"/>
    <property type="project" value="UniProtKB-KW"/>
</dbReference>
<dbReference type="GO" id="GO:0046983">
    <property type="term" value="F:protein dimerization activity"/>
    <property type="evidence" value="ECO:0007669"/>
    <property type="project" value="InterPro"/>
</dbReference>
<dbReference type="PANTHER" id="PTHR24421:SF10">
    <property type="entry name" value="NITRATE_NITRITE SENSOR PROTEIN NARQ"/>
    <property type="match status" value="1"/>
</dbReference>
<dbReference type="Gene3D" id="1.20.5.1930">
    <property type="match status" value="1"/>
</dbReference>
<dbReference type="Pfam" id="PF07730">
    <property type="entry name" value="HisKA_3"/>
    <property type="match status" value="1"/>
</dbReference>
<sequence length="439" mass="48559">MATIQHLIQPKPHPFRLLLYLEWILLGIALLVEFPLVEVPHPTFLPPPSSSQDPLPLSLCIASFGIAGLWLPTARSLIVKILYTGFEFGLVFLAIVMSRRVVGLSPALLLILVVRSCLLFQLSGRLLVAGLAFLSFVFTWLLPLQNVSFLRAPLQAPLPRVPLPKVPPPPMAALMPKPMPDGDFRTLVWHLALNSGLMFGLVLVFVLLLVNALLAERQSREKLAKAHQKLREYALRIEDQATLQERNRIAREIHDSLGHSLTAQSIQLENAVVFLQSNLDKATTFLLEAKQLGSNALKEVRMSVATLRSDPLYGKSLESVLTVLLVDFQRRTGITPNCIFNLYQSLPAEVCTASYRIVQEALTNTAKHSGATHVTINIQVTVTLLSLEIYDNGKGFNPHQNTTGFGIQGMRERTLALGGQFYIDSKPGEGCCIKALLPY</sequence>
<feature type="transmembrane region" description="Helical" evidence="9">
    <location>
        <begin position="78"/>
        <end position="97"/>
    </location>
</feature>
<comment type="caution">
    <text evidence="11">The sequence shown here is derived from an EMBL/GenBank/DDBJ whole genome shotgun (WGS) entry which is preliminary data.</text>
</comment>
<accession>A0A0C1N6F7</accession>
<dbReference type="InterPro" id="IPR003594">
    <property type="entry name" value="HATPase_dom"/>
</dbReference>
<feature type="transmembrane region" description="Helical" evidence="9">
    <location>
        <begin position="127"/>
        <end position="144"/>
    </location>
</feature>
<dbReference type="InterPro" id="IPR036890">
    <property type="entry name" value="HATPase_C_sf"/>
</dbReference>
<evidence type="ECO:0000256" key="2">
    <source>
        <dbReference type="ARBA" id="ARBA00012438"/>
    </source>
</evidence>
<evidence type="ECO:0000256" key="4">
    <source>
        <dbReference type="ARBA" id="ARBA00022679"/>
    </source>
</evidence>
<keyword evidence="3" id="KW-0597">Phosphoprotein</keyword>
<keyword evidence="9" id="KW-0472">Membrane</keyword>
<evidence type="ECO:0000256" key="7">
    <source>
        <dbReference type="ARBA" id="ARBA00022840"/>
    </source>
</evidence>
<dbReference type="InterPro" id="IPR005467">
    <property type="entry name" value="His_kinase_dom"/>
</dbReference>
<organism evidence="11">
    <name type="scientific">Tolypothrix bouteillei VB521301</name>
    <dbReference type="NCBI Taxonomy" id="1479485"/>
    <lineage>
        <taxon>Bacteria</taxon>
        <taxon>Bacillati</taxon>
        <taxon>Cyanobacteriota</taxon>
        <taxon>Cyanophyceae</taxon>
        <taxon>Nostocales</taxon>
        <taxon>Tolypothrichaceae</taxon>
        <taxon>Tolypothrix</taxon>
    </lineage>
</organism>
<keyword evidence="4" id="KW-0808">Transferase</keyword>
<protein>
    <recommendedName>
        <fullName evidence="2">histidine kinase</fullName>
        <ecNumber evidence="2">2.7.13.3</ecNumber>
    </recommendedName>
</protein>
<dbReference type="EC" id="2.7.13.3" evidence="2"/>
<dbReference type="PANTHER" id="PTHR24421">
    <property type="entry name" value="NITRATE/NITRITE SENSOR PROTEIN NARX-RELATED"/>
    <property type="match status" value="1"/>
</dbReference>
<feature type="transmembrane region" description="Helical" evidence="9">
    <location>
        <begin position="187"/>
        <end position="215"/>
    </location>
</feature>